<evidence type="ECO:0000313" key="5">
    <source>
        <dbReference type="Proteomes" id="UP000297706"/>
    </source>
</evidence>
<gene>
    <name evidence="4" type="ORF">C3Y98_02270</name>
</gene>
<sequence>MAKTILAVDDSGSLRQMVAFSLKAAGYDVIQAVDGQDGLNKAKEKTVDLVLTDQNMPIMDGLTLIKNLRGLGSYQKVPILMLTTESSDEMKAKGKAAGANGWLVKPFDPKRLIEVVQKVIGS</sequence>
<evidence type="ECO:0000313" key="4">
    <source>
        <dbReference type="EMBL" id="TFW72839.1"/>
    </source>
</evidence>
<proteinExistence type="predicted"/>
<keyword evidence="1 2" id="KW-0597">Phosphoprotein</keyword>
<dbReference type="AlphaFoldDB" id="A0A4Y9VUY8"/>
<dbReference type="InterPro" id="IPR050595">
    <property type="entry name" value="Bact_response_regulator"/>
</dbReference>
<dbReference type="InterPro" id="IPR001789">
    <property type="entry name" value="Sig_transdc_resp-reg_receiver"/>
</dbReference>
<dbReference type="RefSeq" id="WP_015832200.1">
    <property type="nucleotide sequence ID" value="NZ_PQVH01000003.1"/>
</dbReference>
<reference evidence="4 5" key="1">
    <citation type="submission" date="2018-02" db="EMBL/GenBank/DDBJ databases">
        <title>A novel lanthanide dependent methylotroph, Methylotenera sp. La3113.</title>
        <authorList>
            <person name="Lv H."/>
            <person name="Tani A."/>
        </authorList>
    </citation>
    <scope>NUCLEOTIDE SEQUENCE [LARGE SCALE GENOMIC DNA]</scope>
    <source>
        <strain evidence="4 5">La3113</strain>
    </source>
</reference>
<dbReference type="Pfam" id="PF00072">
    <property type="entry name" value="Response_reg"/>
    <property type="match status" value="1"/>
</dbReference>
<evidence type="ECO:0000259" key="3">
    <source>
        <dbReference type="PROSITE" id="PS50110"/>
    </source>
</evidence>
<dbReference type="CDD" id="cd17562">
    <property type="entry name" value="REC_CheY4-like"/>
    <property type="match status" value="1"/>
</dbReference>
<evidence type="ECO:0000256" key="1">
    <source>
        <dbReference type="ARBA" id="ARBA00022553"/>
    </source>
</evidence>
<organism evidence="4 5">
    <name type="scientific">Methylotenera oryzisoli</name>
    <dbReference type="NCBI Taxonomy" id="2080758"/>
    <lineage>
        <taxon>Bacteria</taxon>
        <taxon>Pseudomonadati</taxon>
        <taxon>Pseudomonadota</taxon>
        <taxon>Betaproteobacteria</taxon>
        <taxon>Nitrosomonadales</taxon>
        <taxon>Methylophilaceae</taxon>
        <taxon>Methylotenera</taxon>
    </lineage>
</organism>
<protein>
    <submittedName>
        <fullName evidence="4">Response regulator</fullName>
    </submittedName>
</protein>
<feature type="domain" description="Response regulatory" evidence="3">
    <location>
        <begin position="4"/>
        <end position="120"/>
    </location>
</feature>
<keyword evidence="5" id="KW-1185">Reference proteome</keyword>
<dbReference type="InterPro" id="IPR011006">
    <property type="entry name" value="CheY-like_superfamily"/>
</dbReference>
<dbReference type="SUPFAM" id="SSF52172">
    <property type="entry name" value="CheY-like"/>
    <property type="match status" value="1"/>
</dbReference>
<feature type="modified residue" description="4-aspartylphosphate" evidence="2">
    <location>
        <position position="53"/>
    </location>
</feature>
<dbReference type="SMART" id="SM00448">
    <property type="entry name" value="REC"/>
    <property type="match status" value="1"/>
</dbReference>
<dbReference type="OrthoDB" id="9801101at2"/>
<dbReference type="PROSITE" id="PS50110">
    <property type="entry name" value="RESPONSE_REGULATORY"/>
    <property type="match status" value="1"/>
</dbReference>
<dbReference type="EMBL" id="PQVH01000003">
    <property type="protein sequence ID" value="TFW72839.1"/>
    <property type="molecule type" value="Genomic_DNA"/>
</dbReference>
<dbReference type="Gene3D" id="3.40.50.2300">
    <property type="match status" value="1"/>
</dbReference>
<evidence type="ECO:0000256" key="2">
    <source>
        <dbReference type="PROSITE-ProRule" id="PRU00169"/>
    </source>
</evidence>
<accession>A0A4Y9VUY8</accession>
<dbReference type="GO" id="GO:0000160">
    <property type="term" value="P:phosphorelay signal transduction system"/>
    <property type="evidence" value="ECO:0007669"/>
    <property type="project" value="InterPro"/>
</dbReference>
<dbReference type="PANTHER" id="PTHR44591">
    <property type="entry name" value="STRESS RESPONSE REGULATOR PROTEIN 1"/>
    <property type="match status" value="1"/>
</dbReference>
<dbReference type="Proteomes" id="UP000297706">
    <property type="component" value="Unassembled WGS sequence"/>
</dbReference>
<comment type="caution">
    <text evidence="4">The sequence shown here is derived from an EMBL/GenBank/DDBJ whole genome shotgun (WGS) entry which is preliminary data.</text>
</comment>
<dbReference type="PANTHER" id="PTHR44591:SF25">
    <property type="entry name" value="CHEMOTAXIS TWO-COMPONENT RESPONSE REGULATOR"/>
    <property type="match status" value="1"/>
</dbReference>
<name>A0A4Y9VUY8_9PROT</name>